<feature type="transmembrane region" description="Helical" evidence="7">
    <location>
        <begin position="428"/>
        <end position="448"/>
    </location>
</feature>
<comment type="subcellular location">
    <subcellularLocation>
        <location evidence="1">Membrane</location>
        <topology evidence="1">Multi-pass membrane protein</topology>
    </subcellularLocation>
</comment>
<evidence type="ECO:0000259" key="9">
    <source>
        <dbReference type="Pfam" id="PF12821"/>
    </source>
</evidence>
<dbReference type="RefSeq" id="WP_003927596.1">
    <property type="nucleotide sequence ID" value="NZ_AGVE01000050.1"/>
</dbReference>
<comment type="caution">
    <text evidence="10">The sequence shown here is derived from an EMBL/GenBank/DDBJ whole genome shotgun (WGS) entry which is preliminary data.</text>
</comment>
<dbReference type="EMBL" id="AGVE01000050">
    <property type="protein sequence ID" value="EHI11038.1"/>
    <property type="molecule type" value="Genomic_DNA"/>
</dbReference>
<proteinExistence type="inferred from homology"/>
<dbReference type="PATRIC" id="fig|1078020.3.peg.4083"/>
<accession>G7CM85</accession>
<feature type="compositionally biased region" description="Acidic residues" evidence="6">
    <location>
        <begin position="505"/>
        <end position="514"/>
    </location>
</feature>
<protein>
    <recommendedName>
        <fullName evidence="12">Transmembrane protein</fullName>
    </recommendedName>
</protein>
<dbReference type="Pfam" id="PF12821">
    <property type="entry name" value="ThrE_2"/>
    <property type="match status" value="1"/>
</dbReference>
<organism evidence="10 11">
    <name type="scientific">Mycolicibacterium thermoresistibile (strain ATCC 19527 / DSM 44167 / CIP 105390 / JCM 6362 / NCTC 10409 / 316)</name>
    <name type="common">Mycobacterium thermoresistibile</name>
    <dbReference type="NCBI Taxonomy" id="1078020"/>
    <lineage>
        <taxon>Bacteria</taxon>
        <taxon>Bacillati</taxon>
        <taxon>Actinomycetota</taxon>
        <taxon>Actinomycetes</taxon>
        <taxon>Mycobacteriales</taxon>
        <taxon>Mycobacteriaceae</taxon>
        <taxon>Mycolicibacterium</taxon>
    </lineage>
</organism>
<keyword evidence="11" id="KW-1185">Reference proteome</keyword>
<dbReference type="Pfam" id="PF06738">
    <property type="entry name" value="ThrE"/>
    <property type="match status" value="1"/>
</dbReference>
<keyword evidence="2 7" id="KW-0812">Transmembrane</keyword>
<feature type="compositionally biased region" description="Basic and acidic residues" evidence="6">
    <location>
        <begin position="515"/>
        <end position="546"/>
    </location>
</feature>
<keyword evidence="3 7" id="KW-1133">Transmembrane helix</keyword>
<evidence type="ECO:0000256" key="7">
    <source>
        <dbReference type="SAM" id="Phobius"/>
    </source>
</evidence>
<feature type="transmembrane region" description="Helical" evidence="7">
    <location>
        <begin position="272"/>
        <end position="295"/>
    </location>
</feature>
<dbReference type="AlphaFoldDB" id="G7CM85"/>
<dbReference type="eggNOG" id="COG3610">
    <property type="taxonomic scope" value="Bacteria"/>
</dbReference>
<evidence type="ECO:0000256" key="2">
    <source>
        <dbReference type="ARBA" id="ARBA00022692"/>
    </source>
</evidence>
<sequence>MTQDRSTGRARLRGGLRLALRGTRDPAPGAGQRRAAGGLDELHTRKVLDLTIRLAEVMLSSGSGTADVVATAQDVAEAYQIKDCVVDITFTTIIVSALPNADHPPVTIVRSVRTRSTDFTRLAALDRLVREITSGGVSVHQAHEAMDELSEQPHPYPRWLATAGWAGFAFGIAMLMGGTWVTCFLAAFTSAVIDRVNRLLNRAGTPFFFQQVVGATIATVVAVAAYQYAGQGVTTLVATGIVVLLAGLTLVGSMQDALTGHMITALARLGDAVFLTAGIVVGILAGLQIASLAGVEIQLRVDVGQTFVVPTEPRTITVAIVGSALAGICLTIACYTPMRSAPMTGVAAALATVVIFGVGAAGLGQIMATFVAAISVGLLATLVSIRRQAPALVIATAGITPLLPGLAVFRAVFAFAVEGRFNDGLAQLMTASAIALGIGSGVVLGELVGSPLRYGAGRVGAFFRKDGPPGLRRGVGRVVRLRPSPAAPPQAGKLEPRLRSLPLEPESEIEAEDAQADRPAAEAEPDDRPDSERPQPQDRLEDRADPGADDGAGQEPGKNGEPPDR</sequence>
<dbReference type="Proteomes" id="UP000004915">
    <property type="component" value="Unassembled WGS sequence"/>
</dbReference>
<dbReference type="InterPro" id="IPR010619">
    <property type="entry name" value="ThrE-like_N"/>
</dbReference>
<feature type="transmembrane region" description="Helical" evidence="7">
    <location>
        <begin position="342"/>
        <end position="360"/>
    </location>
</feature>
<reference evidence="10 11" key="1">
    <citation type="submission" date="2011-11" db="EMBL/GenBank/DDBJ databases">
        <authorList>
            <consortium name="Tuberculosis Structural Genomics Consortium"/>
            <person name="Ioerger T.R."/>
        </authorList>
    </citation>
    <scope>NUCLEOTIDE SEQUENCE [LARGE SCALE GENOMIC DNA]</scope>
    <source>
        <strain evidence="11">ATCC 19527 / DSM 44167 / CIP 105390 / JCM 6362 / NCTC 10409 / 316</strain>
    </source>
</reference>
<dbReference type="PANTHER" id="PTHR31082:SF4">
    <property type="entry name" value="PHEROMONE-REGULATED MEMBRANE PROTEIN 10"/>
    <property type="match status" value="1"/>
</dbReference>
<evidence type="ECO:0000259" key="8">
    <source>
        <dbReference type="Pfam" id="PF06738"/>
    </source>
</evidence>
<evidence type="ECO:0000256" key="4">
    <source>
        <dbReference type="ARBA" id="ARBA00023136"/>
    </source>
</evidence>
<comment type="similarity">
    <text evidence="5">Belongs to the ThrE exporter (TC 2.A.79) family.</text>
</comment>
<evidence type="ECO:0000256" key="1">
    <source>
        <dbReference type="ARBA" id="ARBA00004141"/>
    </source>
</evidence>
<feature type="region of interest" description="Disordered" evidence="6">
    <location>
        <begin position="481"/>
        <end position="565"/>
    </location>
</feature>
<dbReference type="PANTHER" id="PTHR31082">
    <property type="entry name" value="PHEROMONE-REGULATED MEMBRANE PROTEIN 10"/>
    <property type="match status" value="1"/>
</dbReference>
<keyword evidence="4 7" id="KW-0472">Membrane</keyword>
<feature type="domain" description="Threonine/Serine exporter ThrE" evidence="9">
    <location>
        <begin position="320"/>
        <end position="447"/>
    </location>
</feature>
<dbReference type="eggNOG" id="COG2966">
    <property type="taxonomic scope" value="Bacteria"/>
</dbReference>
<feature type="transmembrane region" description="Helical" evidence="7">
    <location>
        <begin position="205"/>
        <end position="226"/>
    </location>
</feature>
<feature type="transmembrane region" description="Helical" evidence="7">
    <location>
        <begin position="165"/>
        <end position="193"/>
    </location>
</feature>
<dbReference type="GO" id="GO:0022857">
    <property type="term" value="F:transmembrane transporter activity"/>
    <property type="evidence" value="ECO:0007669"/>
    <property type="project" value="InterPro"/>
</dbReference>
<feature type="transmembrane region" description="Helical" evidence="7">
    <location>
        <begin position="315"/>
        <end position="335"/>
    </location>
</feature>
<evidence type="ECO:0000313" key="10">
    <source>
        <dbReference type="EMBL" id="EHI11038.1"/>
    </source>
</evidence>
<evidence type="ECO:0008006" key="12">
    <source>
        <dbReference type="Google" id="ProtNLM"/>
    </source>
</evidence>
<dbReference type="InterPro" id="IPR051361">
    <property type="entry name" value="ThrE/Ser_Exporter"/>
</dbReference>
<evidence type="ECO:0000256" key="6">
    <source>
        <dbReference type="SAM" id="MobiDB-lite"/>
    </source>
</evidence>
<feature type="domain" description="Threonine/serine exporter-like N-terminal" evidence="8">
    <location>
        <begin position="50"/>
        <end position="289"/>
    </location>
</feature>
<feature type="transmembrane region" description="Helical" evidence="7">
    <location>
        <begin position="232"/>
        <end position="251"/>
    </location>
</feature>
<dbReference type="GO" id="GO:0016020">
    <property type="term" value="C:membrane"/>
    <property type="evidence" value="ECO:0007669"/>
    <property type="project" value="UniProtKB-SubCell"/>
</dbReference>
<evidence type="ECO:0000313" key="11">
    <source>
        <dbReference type="Proteomes" id="UP000004915"/>
    </source>
</evidence>
<evidence type="ECO:0000256" key="5">
    <source>
        <dbReference type="ARBA" id="ARBA00034125"/>
    </source>
</evidence>
<gene>
    <name evidence="10" type="ORF">KEK_20648</name>
</gene>
<evidence type="ECO:0000256" key="3">
    <source>
        <dbReference type="ARBA" id="ARBA00022989"/>
    </source>
</evidence>
<name>G7CM85_MYCT3</name>
<feature type="transmembrane region" description="Helical" evidence="7">
    <location>
        <begin position="392"/>
        <end position="416"/>
    </location>
</feature>
<dbReference type="InterPro" id="IPR024528">
    <property type="entry name" value="ThrE_2"/>
</dbReference>